<dbReference type="Proteomes" id="UP000470926">
    <property type="component" value="Unassembled WGS sequence"/>
</dbReference>
<organism evidence="4 5">
    <name type="scientific">Bifidobacterium adolescentis</name>
    <dbReference type="NCBI Taxonomy" id="1680"/>
    <lineage>
        <taxon>Bacteria</taxon>
        <taxon>Bacillati</taxon>
        <taxon>Actinomycetota</taxon>
        <taxon>Actinomycetes</taxon>
        <taxon>Bifidobacteriales</taxon>
        <taxon>Bifidobacteriaceae</taxon>
        <taxon>Bifidobacterium</taxon>
    </lineage>
</organism>
<dbReference type="GO" id="GO:0016747">
    <property type="term" value="F:acyltransferase activity, transferring groups other than amino-acyl groups"/>
    <property type="evidence" value="ECO:0007669"/>
    <property type="project" value="InterPro"/>
</dbReference>
<dbReference type="Proteomes" id="UP000285462">
    <property type="component" value="Unassembled WGS sequence"/>
</dbReference>
<comment type="caution">
    <text evidence="4">The sequence shown here is derived from an EMBL/GenBank/DDBJ whole genome shotgun (WGS) entry which is preliminary data.</text>
</comment>
<evidence type="ECO:0000313" key="2">
    <source>
        <dbReference type="EMBL" id="KAB5883854.1"/>
    </source>
</evidence>
<evidence type="ECO:0000313" key="5">
    <source>
        <dbReference type="Proteomes" id="UP000285462"/>
    </source>
</evidence>
<evidence type="ECO:0000259" key="1">
    <source>
        <dbReference type="PROSITE" id="PS51186"/>
    </source>
</evidence>
<dbReference type="Proteomes" id="UP000470200">
    <property type="component" value="Unassembled WGS sequence"/>
</dbReference>
<feature type="domain" description="N-acetyltransferase" evidence="1">
    <location>
        <begin position="5"/>
        <end position="147"/>
    </location>
</feature>
<dbReference type="EMBL" id="WDFR01000002">
    <property type="protein sequence ID" value="KAB6030187.1"/>
    <property type="molecule type" value="Genomic_DNA"/>
</dbReference>
<dbReference type="AlphaFoldDB" id="A0A412KC42"/>
<evidence type="ECO:0000313" key="4">
    <source>
        <dbReference type="EMBL" id="RGS66345.1"/>
    </source>
</evidence>
<dbReference type="Gene3D" id="3.40.630.30">
    <property type="match status" value="1"/>
</dbReference>
<protein>
    <submittedName>
        <fullName evidence="4">GNAT family N-acetyltransferase</fullName>
    </submittedName>
</protein>
<dbReference type="EMBL" id="QRVT01000001">
    <property type="protein sequence ID" value="RGS66345.1"/>
    <property type="molecule type" value="Genomic_DNA"/>
</dbReference>
<dbReference type="SUPFAM" id="SSF55729">
    <property type="entry name" value="Acyl-CoA N-acyltransferases (Nat)"/>
    <property type="match status" value="1"/>
</dbReference>
<dbReference type="EMBL" id="WDIP01000009">
    <property type="protein sequence ID" value="KAB5883854.1"/>
    <property type="molecule type" value="Genomic_DNA"/>
</dbReference>
<evidence type="ECO:0000313" key="3">
    <source>
        <dbReference type="EMBL" id="KAB6030187.1"/>
    </source>
</evidence>
<dbReference type="InterPro" id="IPR000182">
    <property type="entry name" value="GNAT_dom"/>
</dbReference>
<dbReference type="CDD" id="cd04301">
    <property type="entry name" value="NAT_SF"/>
    <property type="match status" value="1"/>
</dbReference>
<dbReference type="PROSITE" id="PS51186">
    <property type="entry name" value="GNAT"/>
    <property type="match status" value="1"/>
</dbReference>
<keyword evidence="4" id="KW-0808">Transferase</keyword>
<accession>A0A412KC42</accession>
<evidence type="ECO:0000313" key="7">
    <source>
        <dbReference type="Proteomes" id="UP000470926"/>
    </source>
</evidence>
<reference evidence="4 5" key="1">
    <citation type="submission" date="2018-08" db="EMBL/GenBank/DDBJ databases">
        <title>A genome reference for cultivated species of the human gut microbiota.</title>
        <authorList>
            <person name="Zou Y."/>
            <person name="Xue W."/>
            <person name="Luo G."/>
        </authorList>
    </citation>
    <scope>NUCLEOTIDE SEQUENCE [LARGE SCALE GENOMIC DNA]</scope>
    <source>
        <strain evidence="4 5">AF21-27</strain>
    </source>
</reference>
<gene>
    <name evidence="4" type="ORF">DWX79_04645</name>
    <name evidence="3" type="ORF">GA542_04805</name>
    <name evidence="2" type="ORF">GA629_07715</name>
</gene>
<reference evidence="6 7" key="2">
    <citation type="journal article" date="2019" name="Nat. Med.">
        <title>A library of human gut bacterial isolates paired with longitudinal multiomics data enables mechanistic microbiome research.</title>
        <authorList>
            <person name="Poyet M."/>
            <person name="Groussin M."/>
            <person name="Gibbons S.M."/>
            <person name="Avila-Pacheco J."/>
            <person name="Jiang X."/>
            <person name="Kearney S.M."/>
            <person name="Perrotta A.R."/>
            <person name="Berdy B."/>
            <person name="Zhao S."/>
            <person name="Lieberman T.D."/>
            <person name="Swanson P.K."/>
            <person name="Smith M."/>
            <person name="Roesemann S."/>
            <person name="Alexander J.E."/>
            <person name="Rich S.A."/>
            <person name="Livny J."/>
            <person name="Vlamakis H."/>
            <person name="Clish C."/>
            <person name="Bullock K."/>
            <person name="Deik A."/>
            <person name="Scott J."/>
            <person name="Pierce K.A."/>
            <person name="Xavier R.J."/>
            <person name="Alm E.J."/>
        </authorList>
    </citation>
    <scope>NUCLEOTIDE SEQUENCE [LARGE SCALE GENOMIC DNA]</scope>
    <source>
        <strain evidence="2 6">BIOML-A105</strain>
        <strain evidence="3 7">BIOML-A26</strain>
    </source>
</reference>
<name>A0A412KC42_BIFAD</name>
<sequence length="147" mass="16580">MSDHMEIREYDMMTDEARGIRTAAFVVEKDYRPEFDEWDEPGRATHLLAFGNGRAVATCRLYPDLDHADQPGRWVIGRLAVVADERGHGIGKTVLAEAERLIRKAGGHVAAVHSEDKNFAMYEHLGYRITSELFDNGTHGWLVKALN</sequence>
<dbReference type="InterPro" id="IPR016181">
    <property type="entry name" value="Acyl_CoA_acyltransferase"/>
</dbReference>
<dbReference type="Pfam" id="PF00583">
    <property type="entry name" value="Acetyltransf_1"/>
    <property type="match status" value="1"/>
</dbReference>
<proteinExistence type="predicted"/>
<evidence type="ECO:0000313" key="6">
    <source>
        <dbReference type="Proteomes" id="UP000470200"/>
    </source>
</evidence>